<feature type="chain" id="PRO_5019502652" evidence="1">
    <location>
        <begin position="20"/>
        <end position="430"/>
    </location>
</feature>
<proteinExistence type="predicted"/>
<dbReference type="AlphaFoldDB" id="A0A411DSV7"/>
<dbReference type="EMBL" id="CP035532">
    <property type="protein sequence ID" value="QBA23445.1"/>
    <property type="molecule type" value="Genomic_DNA"/>
</dbReference>
<sequence>MKKNILVILTVLSSSLSFGQVGINTTNPQGIFHVDGAKDNPATGSTSQAQQANDLVITPTGSTGIGTVTPDASAILDLTSSDKGMLAPRVNLTSATMQLGTSANAVGLLVFNTGTALSQGYYFWNGSEWRIVSSTTATPPAIAGLNCTAATLSPGTYIQGTPYVGVLRIPYTGGNGGIYSSGAPITVNGLTLTLQSGQLEAGDGFLIFNVTGTPTVSTPTPTDFPISSTVIPFYTGSCTVTVGKLQAADVNTIAFSGPLVLTSDNGRVGYSLDATTPDGKFSVRCFVPQAMLFSNVNLQIRNNDTANTVDVISNTAYFWGGLGSSQNNQARLPANNWAGYSGSSASLVIATAQNSTNFPNWWDPEVYAGGMPEYRLYHWSKADPTDKTFYTMEFMMASTTPAGVANSTTCPGGTCSSTKVFFYLRQIVTP</sequence>
<protein>
    <submittedName>
        <fullName evidence="2">Uncharacterized protein</fullName>
    </submittedName>
</protein>
<keyword evidence="1" id="KW-0732">Signal</keyword>
<reference evidence="2" key="1">
    <citation type="submission" date="2019-01" db="EMBL/GenBank/DDBJ databases">
        <title>Whole Genome Sequencing for Putative Detection of Antimicrobial Resistance and Potential Virulence Factors in Chryseobacterium indologenes isolated from Nile Tilapia in Tanzania.</title>
        <authorList>
            <person name="Mwega E."/>
            <person name="Mutoloki S."/>
            <person name="Mugimba K."/>
            <person name="Colquhoun D."/>
            <person name="Mdegela R."/>
            <person name="Evensen O."/>
            <person name="Wasteson Y."/>
        </authorList>
    </citation>
    <scope>NUCLEOTIDE SEQUENCE [LARGE SCALE GENOMIC DNA]</scope>
    <source>
        <strain evidence="2">StR 01</strain>
    </source>
</reference>
<name>A0A411DSV7_CHRID</name>
<evidence type="ECO:0000313" key="2">
    <source>
        <dbReference type="EMBL" id="QBA23445.1"/>
    </source>
</evidence>
<accession>A0A411DSV7</accession>
<organism evidence="2">
    <name type="scientific">Chryseobacterium indologenes</name>
    <name type="common">Flavobacterium indologenes</name>
    <dbReference type="NCBI Taxonomy" id="253"/>
    <lineage>
        <taxon>Bacteria</taxon>
        <taxon>Pseudomonadati</taxon>
        <taxon>Bacteroidota</taxon>
        <taxon>Flavobacteriia</taxon>
        <taxon>Flavobacteriales</taxon>
        <taxon>Weeksellaceae</taxon>
        <taxon>Chryseobacterium group</taxon>
        <taxon>Chryseobacterium</taxon>
    </lineage>
</organism>
<feature type="signal peptide" evidence="1">
    <location>
        <begin position="1"/>
        <end position="19"/>
    </location>
</feature>
<gene>
    <name evidence="2" type="ORF">EU348_20630</name>
</gene>
<evidence type="ECO:0000256" key="1">
    <source>
        <dbReference type="SAM" id="SignalP"/>
    </source>
</evidence>